<dbReference type="SUPFAM" id="SSF53300">
    <property type="entry name" value="vWA-like"/>
    <property type="match status" value="2"/>
</dbReference>
<proteinExistence type="predicted"/>
<dbReference type="PANTHER" id="PTHR24020:SF84">
    <property type="entry name" value="VWFA DOMAIN-CONTAINING PROTEIN"/>
    <property type="match status" value="1"/>
</dbReference>
<keyword evidence="3" id="KW-1185">Reference proteome</keyword>
<keyword evidence="2" id="KW-0176">Collagen</keyword>
<sequence>MTEMESVARGMCHGTYRKIAIFLCFVTRLSSVTSKCLEADVALVLDVSESTKVLNLVTDKFQLNPDYGAFLKEFLTHLEPMNNRVGLISYSTNATIESALTSNYTHLTSSVMPRMLTTAQFAQQNTDTGINKATELLVNSGLAGVYRYMVVFLDGTSGEPSKTHSAIVRAGEANITIISISLRGTLQESLQVAGRSFRQFFVRKSSELMTRLDIIEDIASIICAECKGYNDVVFLLDGSDSTRRISADFSSVFYASGVVGLIKNVTAKLAMGPIREGLISYSMHPQVLTPMTGNATVINLALDAMAPEFRSTEAGQAFRKARELLDNATPPRPADVPRYIIYLVDGAVSNDTDLAVEALITRNTGIEVYAAGFSPAAKFNDLLIATGSLDRIRQVDSDLDLGQFVDPLAYYLCQTAPSMTVA</sequence>
<protein>
    <submittedName>
        <fullName evidence="2">Collagen alpha-6(VI) chain-like</fullName>
    </submittedName>
</protein>
<dbReference type="InterPro" id="IPR050525">
    <property type="entry name" value="ECM_Assembly_Org"/>
</dbReference>
<dbReference type="SMART" id="SM00327">
    <property type="entry name" value="VWA"/>
    <property type="match status" value="2"/>
</dbReference>
<dbReference type="InterPro" id="IPR002035">
    <property type="entry name" value="VWF_A"/>
</dbReference>
<name>A0AAV4G8J9_9GAST</name>
<dbReference type="Proteomes" id="UP000762676">
    <property type="component" value="Unassembled WGS sequence"/>
</dbReference>
<evidence type="ECO:0000313" key="3">
    <source>
        <dbReference type="Proteomes" id="UP000762676"/>
    </source>
</evidence>
<dbReference type="AlphaFoldDB" id="A0AAV4G8J9"/>
<evidence type="ECO:0000313" key="2">
    <source>
        <dbReference type="EMBL" id="GFR81360.1"/>
    </source>
</evidence>
<reference evidence="2 3" key="1">
    <citation type="journal article" date="2021" name="Elife">
        <title>Chloroplast acquisition without the gene transfer in kleptoplastic sea slugs, Plakobranchus ocellatus.</title>
        <authorList>
            <person name="Maeda T."/>
            <person name="Takahashi S."/>
            <person name="Yoshida T."/>
            <person name="Shimamura S."/>
            <person name="Takaki Y."/>
            <person name="Nagai Y."/>
            <person name="Toyoda A."/>
            <person name="Suzuki Y."/>
            <person name="Arimoto A."/>
            <person name="Ishii H."/>
            <person name="Satoh N."/>
            <person name="Nishiyama T."/>
            <person name="Hasebe M."/>
            <person name="Maruyama T."/>
            <person name="Minagawa J."/>
            <person name="Obokata J."/>
            <person name="Shigenobu S."/>
        </authorList>
    </citation>
    <scope>NUCLEOTIDE SEQUENCE [LARGE SCALE GENOMIC DNA]</scope>
</reference>
<accession>A0AAV4G8J9</accession>
<organism evidence="2 3">
    <name type="scientific">Elysia marginata</name>
    <dbReference type="NCBI Taxonomy" id="1093978"/>
    <lineage>
        <taxon>Eukaryota</taxon>
        <taxon>Metazoa</taxon>
        <taxon>Spiralia</taxon>
        <taxon>Lophotrochozoa</taxon>
        <taxon>Mollusca</taxon>
        <taxon>Gastropoda</taxon>
        <taxon>Heterobranchia</taxon>
        <taxon>Euthyneura</taxon>
        <taxon>Panpulmonata</taxon>
        <taxon>Sacoglossa</taxon>
        <taxon>Placobranchoidea</taxon>
        <taxon>Plakobranchidae</taxon>
        <taxon>Elysia</taxon>
    </lineage>
</organism>
<comment type="caution">
    <text evidence="2">The sequence shown here is derived from an EMBL/GenBank/DDBJ whole genome shotgun (WGS) entry which is preliminary data.</text>
</comment>
<gene>
    <name evidence="2" type="ORF">ElyMa_005923200</name>
</gene>
<dbReference type="InterPro" id="IPR036465">
    <property type="entry name" value="vWFA_dom_sf"/>
</dbReference>
<dbReference type="Gene3D" id="3.40.50.410">
    <property type="entry name" value="von Willebrand factor, type A domain"/>
    <property type="match status" value="2"/>
</dbReference>
<dbReference type="Pfam" id="PF00092">
    <property type="entry name" value="VWA"/>
    <property type="match status" value="2"/>
</dbReference>
<feature type="domain" description="VWFA" evidence="1">
    <location>
        <begin position="231"/>
        <end position="408"/>
    </location>
</feature>
<dbReference type="GO" id="GO:0005581">
    <property type="term" value="C:collagen trimer"/>
    <property type="evidence" value="ECO:0007669"/>
    <property type="project" value="UniProtKB-KW"/>
</dbReference>
<evidence type="ECO:0000259" key="1">
    <source>
        <dbReference type="PROSITE" id="PS50234"/>
    </source>
</evidence>
<dbReference type="PROSITE" id="PS50234">
    <property type="entry name" value="VWFA"/>
    <property type="match status" value="2"/>
</dbReference>
<feature type="domain" description="VWFA" evidence="1">
    <location>
        <begin position="40"/>
        <end position="218"/>
    </location>
</feature>
<dbReference type="EMBL" id="BMAT01011873">
    <property type="protein sequence ID" value="GFR81360.1"/>
    <property type="molecule type" value="Genomic_DNA"/>
</dbReference>
<dbReference type="PANTHER" id="PTHR24020">
    <property type="entry name" value="COLLAGEN ALPHA"/>
    <property type="match status" value="1"/>
</dbReference>